<name>A0ABP6TCH7_9ACTN</name>
<evidence type="ECO:0008006" key="3">
    <source>
        <dbReference type="Google" id="ProtNLM"/>
    </source>
</evidence>
<dbReference type="RefSeq" id="WP_345733624.1">
    <property type="nucleotide sequence ID" value="NZ_BAAAYN010000078.1"/>
</dbReference>
<comment type="caution">
    <text evidence="1">The sequence shown here is derived from an EMBL/GenBank/DDBJ whole genome shotgun (WGS) entry which is preliminary data.</text>
</comment>
<organism evidence="1 2">
    <name type="scientific">Cryptosporangium minutisporangium</name>
    <dbReference type="NCBI Taxonomy" id="113569"/>
    <lineage>
        <taxon>Bacteria</taxon>
        <taxon>Bacillati</taxon>
        <taxon>Actinomycetota</taxon>
        <taxon>Actinomycetes</taxon>
        <taxon>Cryptosporangiales</taxon>
        <taxon>Cryptosporangiaceae</taxon>
        <taxon>Cryptosporangium</taxon>
    </lineage>
</organism>
<accession>A0ABP6TCH7</accession>
<evidence type="ECO:0000313" key="1">
    <source>
        <dbReference type="EMBL" id="GAA3398146.1"/>
    </source>
</evidence>
<reference evidence="2" key="1">
    <citation type="journal article" date="2019" name="Int. J. Syst. Evol. Microbiol.">
        <title>The Global Catalogue of Microorganisms (GCM) 10K type strain sequencing project: providing services to taxonomists for standard genome sequencing and annotation.</title>
        <authorList>
            <consortium name="The Broad Institute Genomics Platform"/>
            <consortium name="The Broad Institute Genome Sequencing Center for Infectious Disease"/>
            <person name="Wu L."/>
            <person name="Ma J."/>
        </authorList>
    </citation>
    <scope>NUCLEOTIDE SEQUENCE [LARGE SCALE GENOMIC DNA]</scope>
    <source>
        <strain evidence="2">JCM 9458</strain>
    </source>
</reference>
<proteinExistence type="predicted"/>
<dbReference type="EMBL" id="BAAAYN010000078">
    <property type="protein sequence ID" value="GAA3398146.1"/>
    <property type="molecule type" value="Genomic_DNA"/>
</dbReference>
<evidence type="ECO:0000313" key="2">
    <source>
        <dbReference type="Proteomes" id="UP001501676"/>
    </source>
</evidence>
<dbReference type="Proteomes" id="UP001501676">
    <property type="component" value="Unassembled WGS sequence"/>
</dbReference>
<gene>
    <name evidence="1" type="ORF">GCM10020369_80720</name>
</gene>
<keyword evidence="2" id="KW-1185">Reference proteome</keyword>
<protein>
    <recommendedName>
        <fullName evidence="3">TfoX N-terminal domain-containing protein</fullName>
    </recommendedName>
</protein>
<sequence>MSPDERFDALVDTLMAQPDVTPPGQGQGQGQGFGSGAVRYRNRIFAMFVRGRLVVKLPKPRVDALVDAGEGTRFDANKGTPMKEWLALDPDSPVDWGELAEEALDFAQRTTSRPSR</sequence>